<accession>A0A914HYW3</accession>
<dbReference type="PROSITE" id="PS50097">
    <property type="entry name" value="BTB"/>
    <property type="match status" value="1"/>
</dbReference>
<evidence type="ECO:0000256" key="1">
    <source>
        <dbReference type="SAM" id="MobiDB-lite"/>
    </source>
</evidence>
<evidence type="ECO:0000313" key="4">
    <source>
        <dbReference type="WBParaSite" id="Gr19_v10_g5942.t1"/>
    </source>
</evidence>
<evidence type="ECO:0000259" key="2">
    <source>
        <dbReference type="PROSITE" id="PS50097"/>
    </source>
</evidence>
<dbReference type="InterPro" id="IPR011333">
    <property type="entry name" value="SKP1/BTB/POZ_sf"/>
</dbReference>
<organism evidence="3 4">
    <name type="scientific">Globodera rostochiensis</name>
    <name type="common">Golden nematode worm</name>
    <name type="synonym">Heterodera rostochiensis</name>
    <dbReference type="NCBI Taxonomy" id="31243"/>
    <lineage>
        <taxon>Eukaryota</taxon>
        <taxon>Metazoa</taxon>
        <taxon>Ecdysozoa</taxon>
        <taxon>Nematoda</taxon>
        <taxon>Chromadorea</taxon>
        <taxon>Rhabditida</taxon>
        <taxon>Tylenchina</taxon>
        <taxon>Tylenchomorpha</taxon>
        <taxon>Tylenchoidea</taxon>
        <taxon>Heteroderidae</taxon>
        <taxon>Heteroderinae</taxon>
        <taxon>Globodera</taxon>
    </lineage>
</organism>
<feature type="region of interest" description="Disordered" evidence="1">
    <location>
        <begin position="329"/>
        <end position="354"/>
    </location>
</feature>
<dbReference type="PANTHER" id="PTHR45774">
    <property type="entry name" value="BTB/POZ DOMAIN-CONTAINING"/>
    <property type="match status" value="1"/>
</dbReference>
<dbReference type="SMART" id="SM00225">
    <property type="entry name" value="BTB"/>
    <property type="match status" value="1"/>
</dbReference>
<dbReference type="Gene3D" id="3.30.710.10">
    <property type="entry name" value="Potassium Channel Kv1.1, Chain A"/>
    <property type="match status" value="1"/>
</dbReference>
<feature type="region of interest" description="Disordered" evidence="1">
    <location>
        <begin position="240"/>
        <end position="270"/>
    </location>
</feature>
<dbReference type="Proteomes" id="UP000887572">
    <property type="component" value="Unplaced"/>
</dbReference>
<dbReference type="PANTHER" id="PTHR45774:SF3">
    <property type="entry name" value="BTB (POZ) DOMAIN-CONTAINING 2B-RELATED"/>
    <property type="match status" value="1"/>
</dbReference>
<dbReference type="InterPro" id="IPR000210">
    <property type="entry name" value="BTB/POZ_dom"/>
</dbReference>
<sequence>MEFLDDESNRATGFIRGGRIMFSGRGGDSLVGRMKHLLSTGNDADVHFLVGNGDKKELLPAHKTILGTASDVFETMFRFDAKAGAGTEIKPVEVPDVEVEAFKAMLSFIYADDLSGISGDDNVFAVLYAAKKYNVSGLIKACVNFPKRGLRNVFLSMEQARVLGEAEFARNSDDQRRAFGREMLGPALFKIRFPLIPQKDFSDVIVSSGVLTSDELVGVYLHHCRANCLLRELYPLKFSTQRRERRPRGRSPKGPADGPQRRAITKTGDAPGELHAQGTTLLLFIAGALASKSQHLLCLAAYEWAGQCKCSMAVGLSQFGTALRVSPNRKCNGGASPQESCLSDRRNSPASAGTEVSGTEVWALKCPALKCGH</sequence>
<dbReference type="WBParaSite" id="Gr19_v10_g5942.t1">
    <property type="protein sequence ID" value="Gr19_v10_g5942.t1"/>
    <property type="gene ID" value="Gr19_v10_g5942"/>
</dbReference>
<dbReference type="Pfam" id="PF00651">
    <property type="entry name" value="BTB"/>
    <property type="match status" value="1"/>
</dbReference>
<dbReference type="SUPFAM" id="SSF54695">
    <property type="entry name" value="POZ domain"/>
    <property type="match status" value="1"/>
</dbReference>
<reference evidence="4" key="1">
    <citation type="submission" date="2022-11" db="UniProtKB">
        <authorList>
            <consortium name="WormBaseParasite"/>
        </authorList>
    </citation>
    <scope>IDENTIFICATION</scope>
</reference>
<protein>
    <submittedName>
        <fullName evidence="4">BTB domain-containing protein</fullName>
    </submittedName>
</protein>
<proteinExistence type="predicted"/>
<name>A0A914HYW3_GLORO</name>
<dbReference type="AlphaFoldDB" id="A0A914HYW3"/>
<feature type="domain" description="BTB" evidence="2">
    <location>
        <begin position="44"/>
        <end position="115"/>
    </location>
</feature>
<evidence type="ECO:0000313" key="3">
    <source>
        <dbReference type="Proteomes" id="UP000887572"/>
    </source>
</evidence>
<keyword evidence="3" id="KW-1185">Reference proteome</keyword>